<evidence type="ECO:0000256" key="2">
    <source>
        <dbReference type="ARBA" id="ARBA00022475"/>
    </source>
</evidence>
<accession>A0A2V1H1Z1</accession>
<gene>
    <name evidence="10" type="ORF">DC094_02870</name>
</gene>
<dbReference type="Proteomes" id="UP000244906">
    <property type="component" value="Unassembled WGS sequence"/>
</dbReference>
<dbReference type="Pfam" id="PF06808">
    <property type="entry name" value="DctM"/>
    <property type="match status" value="1"/>
</dbReference>
<feature type="transmembrane region" description="Helical" evidence="8">
    <location>
        <begin position="241"/>
        <end position="260"/>
    </location>
</feature>
<comment type="function">
    <text evidence="7">Part of the tripartite ATP-independent periplasmic (TRAP) transport system.</text>
</comment>
<feature type="transmembrane region" description="Helical" evidence="8">
    <location>
        <begin position="435"/>
        <end position="455"/>
    </location>
</feature>
<feature type="transmembrane region" description="Helical" evidence="8">
    <location>
        <begin position="88"/>
        <end position="108"/>
    </location>
</feature>
<protein>
    <submittedName>
        <fullName evidence="10">C4-dicarboxylate ABC transporter permease</fullName>
    </submittedName>
</protein>
<keyword evidence="3 7" id="KW-0997">Cell inner membrane</keyword>
<feature type="transmembrane region" description="Helical" evidence="8">
    <location>
        <begin position="309"/>
        <end position="328"/>
    </location>
</feature>
<feature type="transmembrane region" description="Helical" evidence="8">
    <location>
        <begin position="409"/>
        <end position="428"/>
    </location>
</feature>
<comment type="subcellular location">
    <subcellularLocation>
        <location evidence="1 7">Cell inner membrane</location>
        <topology evidence="1 7">Multi-pass membrane protein</topology>
    </subcellularLocation>
</comment>
<feature type="transmembrane region" description="Helical" evidence="8">
    <location>
        <begin position="217"/>
        <end position="235"/>
    </location>
</feature>
<feature type="transmembrane region" description="Helical" evidence="8">
    <location>
        <begin position="55"/>
        <end position="76"/>
    </location>
</feature>
<dbReference type="EMBL" id="QDDL01000001">
    <property type="protein sequence ID" value="PVZ71980.1"/>
    <property type="molecule type" value="Genomic_DNA"/>
</dbReference>
<evidence type="ECO:0000256" key="6">
    <source>
        <dbReference type="ARBA" id="ARBA00023136"/>
    </source>
</evidence>
<dbReference type="InterPro" id="IPR010656">
    <property type="entry name" value="DctM"/>
</dbReference>
<organism evidence="10 11">
    <name type="scientific">Pelagibaculum spongiae</name>
    <dbReference type="NCBI Taxonomy" id="2080658"/>
    <lineage>
        <taxon>Bacteria</taxon>
        <taxon>Pseudomonadati</taxon>
        <taxon>Pseudomonadota</taxon>
        <taxon>Gammaproteobacteria</taxon>
        <taxon>Oceanospirillales</taxon>
        <taxon>Pelagibaculum</taxon>
    </lineage>
</organism>
<feature type="transmembrane region" description="Helical" evidence="8">
    <location>
        <begin position="7"/>
        <end position="35"/>
    </location>
</feature>
<feature type="transmembrane region" description="Helical" evidence="8">
    <location>
        <begin position="114"/>
        <end position="132"/>
    </location>
</feature>
<keyword evidence="2" id="KW-1003">Cell membrane</keyword>
<keyword evidence="7" id="KW-0813">Transport</keyword>
<evidence type="ECO:0000256" key="7">
    <source>
        <dbReference type="RuleBase" id="RU369079"/>
    </source>
</evidence>
<dbReference type="PANTHER" id="PTHR33362">
    <property type="entry name" value="SIALIC ACID TRAP TRANSPORTER PERMEASE PROTEIN SIAT-RELATED"/>
    <property type="match status" value="1"/>
</dbReference>
<keyword evidence="11" id="KW-1185">Reference proteome</keyword>
<evidence type="ECO:0000259" key="9">
    <source>
        <dbReference type="Pfam" id="PF06808"/>
    </source>
</evidence>
<feature type="transmembrane region" description="Helical" evidence="8">
    <location>
        <begin position="340"/>
        <end position="359"/>
    </location>
</feature>
<proteinExistence type="predicted"/>
<dbReference type="PANTHER" id="PTHR33362:SF5">
    <property type="entry name" value="C4-DICARBOXYLATE TRAP TRANSPORTER LARGE PERMEASE PROTEIN DCTM"/>
    <property type="match status" value="1"/>
</dbReference>
<dbReference type="InterPro" id="IPR004681">
    <property type="entry name" value="TRAP_DctM"/>
</dbReference>
<reference evidence="10 11" key="1">
    <citation type="submission" date="2018-04" db="EMBL/GenBank/DDBJ databases">
        <title>Thalassorhabdus spongiae gen. nov., sp. nov., isolated from a marine sponge in South-West Iceland.</title>
        <authorList>
            <person name="Knobloch S."/>
            <person name="Daussin A."/>
            <person name="Johannsson R."/>
            <person name="Marteinsson V.T."/>
        </authorList>
    </citation>
    <scope>NUCLEOTIDE SEQUENCE [LARGE SCALE GENOMIC DNA]</scope>
    <source>
        <strain evidence="10 11">Hp12</strain>
    </source>
</reference>
<name>A0A2V1H1Z1_9GAMM</name>
<evidence type="ECO:0000256" key="3">
    <source>
        <dbReference type="ARBA" id="ARBA00022519"/>
    </source>
</evidence>
<feature type="transmembrane region" description="Helical" evidence="8">
    <location>
        <begin position="139"/>
        <end position="160"/>
    </location>
</feature>
<evidence type="ECO:0000313" key="11">
    <source>
        <dbReference type="Proteomes" id="UP000244906"/>
    </source>
</evidence>
<feature type="transmembrane region" description="Helical" evidence="8">
    <location>
        <begin position="371"/>
        <end position="397"/>
    </location>
</feature>
<evidence type="ECO:0000313" key="10">
    <source>
        <dbReference type="EMBL" id="PVZ71980.1"/>
    </source>
</evidence>
<keyword evidence="5 8" id="KW-1133">Transmembrane helix</keyword>
<evidence type="ECO:0000256" key="1">
    <source>
        <dbReference type="ARBA" id="ARBA00004429"/>
    </source>
</evidence>
<dbReference type="GO" id="GO:0015740">
    <property type="term" value="P:C4-dicarboxylate transport"/>
    <property type="evidence" value="ECO:0007669"/>
    <property type="project" value="TreeGrafter"/>
</dbReference>
<dbReference type="GO" id="GO:0022857">
    <property type="term" value="F:transmembrane transporter activity"/>
    <property type="evidence" value="ECO:0007669"/>
    <property type="project" value="UniProtKB-UniRule"/>
</dbReference>
<evidence type="ECO:0000256" key="8">
    <source>
        <dbReference type="SAM" id="Phobius"/>
    </source>
</evidence>
<dbReference type="PIRSF" id="PIRSF006066">
    <property type="entry name" value="HI0050"/>
    <property type="match status" value="1"/>
</dbReference>
<dbReference type="AlphaFoldDB" id="A0A2V1H1Z1"/>
<feature type="domain" description="TRAP C4-dicarboxylate transport system permease DctM subunit" evidence="9">
    <location>
        <begin position="8"/>
        <end position="451"/>
    </location>
</feature>
<keyword evidence="6 8" id="KW-0472">Membrane</keyword>
<sequence>MATATLFTALLLCMLIGMPIAIALGFSSIATILLFSNDSLASVALKLFEATSEHYTLLAIPFFILSSAFLSTGGVARRIIDFAIDSVGHIRGGLAIASVMACMIFAAVSGSSPATVAAIGSIVIAGMVRAGYPKAFAAGVIANAGTLGILIPPSIVMLVYSAATEVSASKMFMAGLIPGLMMGSMLMIAIYIVARIKKLPAQPFPGIKKWCISGSKALAGLMLIILVLGCIYGGVASPTEAAAASAVYAFLVAVFGYRDLGPLKNEPWKKQDESIAAASVRAVWQLPYSVTTSFANEEVRKVILDACKVSLMLLFIIANAMLFAHVLTTERIPHAIAETIVNWGLPAWGFLIVVNLLLLMAGNFMEPSAILLIMAPILFPIAVQLGIDPIHLGIIMVVNMEIGMLTPPVGLNLFVTAGITNMGIGWVIKAALPWLSLLLIFLILITYIPAISLWLPNKLG</sequence>
<evidence type="ECO:0000256" key="5">
    <source>
        <dbReference type="ARBA" id="ARBA00022989"/>
    </source>
</evidence>
<evidence type="ECO:0000256" key="4">
    <source>
        <dbReference type="ARBA" id="ARBA00022692"/>
    </source>
</evidence>
<keyword evidence="4 8" id="KW-0812">Transmembrane</keyword>
<feature type="transmembrane region" description="Helical" evidence="8">
    <location>
        <begin position="172"/>
        <end position="196"/>
    </location>
</feature>
<dbReference type="GO" id="GO:0005886">
    <property type="term" value="C:plasma membrane"/>
    <property type="evidence" value="ECO:0007669"/>
    <property type="project" value="UniProtKB-SubCell"/>
</dbReference>
<comment type="caution">
    <text evidence="10">The sequence shown here is derived from an EMBL/GenBank/DDBJ whole genome shotgun (WGS) entry which is preliminary data.</text>
</comment>
<dbReference type="RefSeq" id="WP_116685567.1">
    <property type="nucleotide sequence ID" value="NZ_CAWNYD010000001.1"/>
</dbReference>
<dbReference type="OrthoDB" id="9796052at2"/>